<keyword evidence="1" id="KW-0732">Signal</keyword>
<organism evidence="2 3">
    <name type="scientific">Ceratopteris richardii</name>
    <name type="common">Triangle waterfern</name>
    <dbReference type="NCBI Taxonomy" id="49495"/>
    <lineage>
        <taxon>Eukaryota</taxon>
        <taxon>Viridiplantae</taxon>
        <taxon>Streptophyta</taxon>
        <taxon>Embryophyta</taxon>
        <taxon>Tracheophyta</taxon>
        <taxon>Polypodiopsida</taxon>
        <taxon>Polypodiidae</taxon>
        <taxon>Polypodiales</taxon>
        <taxon>Pteridineae</taxon>
        <taxon>Pteridaceae</taxon>
        <taxon>Parkerioideae</taxon>
        <taxon>Ceratopteris</taxon>
    </lineage>
</organism>
<dbReference type="AlphaFoldDB" id="A0A8T2TUK3"/>
<proteinExistence type="predicted"/>
<evidence type="ECO:0000256" key="1">
    <source>
        <dbReference type="SAM" id="SignalP"/>
    </source>
</evidence>
<name>A0A8T2TUK3_CERRI</name>
<keyword evidence="3" id="KW-1185">Reference proteome</keyword>
<evidence type="ECO:0000313" key="3">
    <source>
        <dbReference type="Proteomes" id="UP000825935"/>
    </source>
</evidence>
<comment type="caution">
    <text evidence="2">The sequence shown here is derived from an EMBL/GenBank/DDBJ whole genome shotgun (WGS) entry which is preliminary data.</text>
</comment>
<dbReference type="Proteomes" id="UP000825935">
    <property type="component" value="Chromosome 11"/>
</dbReference>
<evidence type="ECO:0000313" key="2">
    <source>
        <dbReference type="EMBL" id="KAH7426088.1"/>
    </source>
</evidence>
<feature type="signal peptide" evidence="1">
    <location>
        <begin position="1"/>
        <end position="23"/>
    </location>
</feature>
<reference evidence="2" key="1">
    <citation type="submission" date="2021-08" db="EMBL/GenBank/DDBJ databases">
        <title>WGS assembly of Ceratopteris richardii.</title>
        <authorList>
            <person name="Marchant D.B."/>
            <person name="Chen G."/>
            <person name="Jenkins J."/>
            <person name="Shu S."/>
            <person name="Leebens-Mack J."/>
            <person name="Grimwood J."/>
            <person name="Schmutz J."/>
            <person name="Soltis P."/>
            <person name="Soltis D."/>
            <person name="Chen Z.-H."/>
        </authorList>
    </citation>
    <scope>NUCLEOTIDE SEQUENCE</scope>
    <source>
        <strain evidence="2">Whitten #5841</strain>
        <tissue evidence="2">Leaf</tissue>
    </source>
</reference>
<sequence>MVFLFRFVHVVSVISSGLTSSRALSQSLRKRMPNILSFHKLKPLTSNLLISNKFLTLEEVEVSLHTEDFKIS</sequence>
<gene>
    <name evidence="2" type="ORF">KP509_11G084300</name>
</gene>
<dbReference type="EMBL" id="CM035416">
    <property type="protein sequence ID" value="KAH7426088.1"/>
    <property type="molecule type" value="Genomic_DNA"/>
</dbReference>
<accession>A0A8T2TUK3</accession>
<feature type="chain" id="PRO_5035929790" evidence="1">
    <location>
        <begin position="24"/>
        <end position="72"/>
    </location>
</feature>
<protein>
    <submittedName>
        <fullName evidence="2">Uncharacterized protein</fullName>
    </submittedName>
</protein>